<dbReference type="InterPro" id="IPR027417">
    <property type="entry name" value="P-loop_NTPase"/>
</dbReference>
<dbReference type="NCBIfam" id="TIGR00150">
    <property type="entry name" value="T6A_YjeE"/>
    <property type="match status" value="1"/>
</dbReference>
<dbReference type="OrthoDB" id="9815896at2"/>
<dbReference type="AlphaFoldDB" id="A0A3R5V127"/>
<keyword evidence="6" id="KW-0479">Metal-binding</keyword>
<dbReference type="InterPro" id="IPR003442">
    <property type="entry name" value="T6A_TsaE"/>
</dbReference>
<dbReference type="PANTHER" id="PTHR33540:SF2">
    <property type="entry name" value="TRNA THREONYLCARBAMOYLADENOSINE BIOSYNTHESIS PROTEIN TSAE"/>
    <property type="match status" value="1"/>
</dbReference>
<keyword evidence="11" id="KW-0808">Transferase</keyword>
<organism evidence="11 12">
    <name type="scientific">Geovibrio thiophilus</name>
    <dbReference type="NCBI Taxonomy" id="139438"/>
    <lineage>
        <taxon>Bacteria</taxon>
        <taxon>Pseudomonadati</taxon>
        <taxon>Deferribacterota</taxon>
        <taxon>Deferribacteres</taxon>
        <taxon>Deferribacterales</taxon>
        <taxon>Geovibrionaceae</taxon>
        <taxon>Geovibrio</taxon>
    </lineage>
</organism>
<dbReference type="SUPFAM" id="SSF52540">
    <property type="entry name" value="P-loop containing nucleoside triphosphate hydrolases"/>
    <property type="match status" value="1"/>
</dbReference>
<keyword evidence="4" id="KW-0963">Cytoplasm</keyword>
<dbReference type="GO" id="GO:0016740">
    <property type="term" value="F:transferase activity"/>
    <property type="evidence" value="ECO:0007669"/>
    <property type="project" value="UniProtKB-KW"/>
</dbReference>
<keyword evidence="12" id="KW-1185">Reference proteome</keyword>
<dbReference type="GO" id="GO:0005737">
    <property type="term" value="C:cytoplasm"/>
    <property type="evidence" value="ECO:0007669"/>
    <property type="project" value="UniProtKB-SubCell"/>
</dbReference>
<keyword evidence="8" id="KW-0067">ATP-binding</keyword>
<dbReference type="EMBL" id="CP035108">
    <property type="protein sequence ID" value="QAR33019.1"/>
    <property type="molecule type" value="Genomic_DNA"/>
</dbReference>
<sequence length="138" mass="15648">MNLKISTSSPEETAETAKSLINELTGKTVLLNGNLGAGKTTFVKAFAQASGCREEGSSPTFTLMQRYRGETDILHFDLYRLNHFEELETIGFFETMDEKATKFIEWAEKFKLEDELESFVIIDIKNLGGDKRELLIKE</sequence>
<dbReference type="Gene3D" id="3.40.50.300">
    <property type="entry name" value="P-loop containing nucleotide triphosphate hydrolases"/>
    <property type="match status" value="1"/>
</dbReference>
<evidence type="ECO:0000256" key="4">
    <source>
        <dbReference type="ARBA" id="ARBA00022490"/>
    </source>
</evidence>
<evidence type="ECO:0000256" key="9">
    <source>
        <dbReference type="ARBA" id="ARBA00022842"/>
    </source>
</evidence>
<keyword evidence="9" id="KW-0460">Magnesium</keyword>
<dbReference type="RefSeq" id="WP_128466305.1">
    <property type="nucleotide sequence ID" value="NZ_CP035108.1"/>
</dbReference>
<gene>
    <name evidence="11" type="primary">tsaE</name>
    <name evidence="11" type="ORF">EP073_06235</name>
</gene>
<evidence type="ECO:0000256" key="5">
    <source>
        <dbReference type="ARBA" id="ARBA00022694"/>
    </source>
</evidence>
<comment type="subcellular location">
    <subcellularLocation>
        <location evidence="1">Cytoplasm</location>
    </subcellularLocation>
</comment>
<dbReference type="Pfam" id="PF02367">
    <property type="entry name" value="TsaE"/>
    <property type="match status" value="1"/>
</dbReference>
<evidence type="ECO:0000256" key="7">
    <source>
        <dbReference type="ARBA" id="ARBA00022741"/>
    </source>
</evidence>
<dbReference type="GO" id="GO:0002949">
    <property type="term" value="P:tRNA threonylcarbamoyladenosine modification"/>
    <property type="evidence" value="ECO:0007669"/>
    <property type="project" value="InterPro"/>
</dbReference>
<dbReference type="PANTHER" id="PTHR33540">
    <property type="entry name" value="TRNA THREONYLCARBAMOYLADENOSINE BIOSYNTHESIS PROTEIN TSAE"/>
    <property type="match status" value="1"/>
</dbReference>
<evidence type="ECO:0000256" key="8">
    <source>
        <dbReference type="ARBA" id="ARBA00022840"/>
    </source>
</evidence>
<evidence type="ECO:0000256" key="2">
    <source>
        <dbReference type="ARBA" id="ARBA00007599"/>
    </source>
</evidence>
<evidence type="ECO:0000256" key="6">
    <source>
        <dbReference type="ARBA" id="ARBA00022723"/>
    </source>
</evidence>
<accession>A0A3R5V127</accession>
<dbReference type="Proteomes" id="UP000287502">
    <property type="component" value="Chromosome"/>
</dbReference>
<dbReference type="GO" id="GO:0005524">
    <property type="term" value="F:ATP binding"/>
    <property type="evidence" value="ECO:0007669"/>
    <property type="project" value="UniProtKB-KW"/>
</dbReference>
<keyword evidence="7" id="KW-0547">Nucleotide-binding</keyword>
<evidence type="ECO:0000256" key="10">
    <source>
        <dbReference type="ARBA" id="ARBA00032441"/>
    </source>
</evidence>
<comment type="similarity">
    <text evidence="2">Belongs to the TsaE family.</text>
</comment>
<evidence type="ECO:0000313" key="12">
    <source>
        <dbReference type="Proteomes" id="UP000287502"/>
    </source>
</evidence>
<evidence type="ECO:0000256" key="3">
    <source>
        <dbReference type="ARBA" id="ARBA00019010"/>
    </source>
</evidence>
<proteinExistence type="inferred from homology"/>
<keyword evidence="5" id="KW-0819">tRNA processing</keyword>
<protein>
    <recommendedName>
        <fullName evidence="3">tRNA threonylcarbamoyladenosine biosynthesis protein TsaE</fullName>
    </recommendedName>
    <alternativeName>
        <fullName evidence="10">t(6)A37 threonylcarbamoyladenosine biosynthesis protein TsaE</fullName>
    </alternativeName>
</protein>
<dbReference type="KEGG" id="gtl:EP073_06235"/>
<evidence type="ECO:0000313" key="11">
    <source>
        <dbReference type="EMBL" id="QAR33019.1"/>
    </source>
</evidence>
<reference evidence="11 12" key="1">
    <citation type="submission" date="2019-01" db="EMBL/GenBank/DDBJ databases">
        <title>Geovibrio thiophilus DSM 11263, complete genome.</title>
        <authorList>
            <person name="Spring S."/>
            <person name="Bunk B."/>
            <person name="Sproer C."/>
        </authorList>
    </citation>
    <scope>NUCLEOTIDE SEQUENCE [LARGE SCALE GENOMIC DNA]</scope>
    <source>
        <strain evidence="11 12">DSM 11263</strain>
    </source>
</reference>
<dbReference type="GO" id="GO:0046872">
    <property type="term" value="F:metal ion binding"/>
    <property type="evidence" value="ECO:0007669"/>
    <property type="project" value="UniProtKB-KW"/>
</dbReference>
<evidence type="ECO:0000256" key="1">
    <source>
        <dbReference type="ARBA" id="ARBA00004496"/>
    </source>
</evidence>
<name>A0A3R5V127_9BACT</name>